<reference evidence="3" key="1">
    <citation type="submission" date="2025-08" db="UniProtKB">
        <authorList>
            <consortium name="Ensembl"/>
        </authorList>
    </citation>
    <scope>IDENTIFICATION</scope>
</reference>
<accession>A0A8C3YIZ5</accession>
<dbReference type="Pfam" id="PF02536">
    <property type="entry name" value="mTERF"/>
    <property type="match status" value="1"/>
</dbReference>
<evidence type="ECO:0000313" key="3">
    <source>
        <dbReference type="Ensembl" id="ENSCWAP00000015664.1"/>
    </source>
</evidence>
<name>A0A8C3YIZ5_9CETA</name>
<sequence>MAALGRQVFAWHRLIPFRRALIARQTPQLGEQERTAAFLLRKLTAVSNGGGLQEPSVFEPKKCVQELEHRTGPTRCLLEKRQEIVRSLLDMGFSDVRAHELLGLQPGTPPQQLLDIISELILLGLNPEPVYVALKRSPQLLHLPVLQTRKRSGYLRKLGLGEGKLRRALQSCPEILTMRQRDVESIVRVLREKCLFTVKQVAEILHRCPSVLREDPGELEYKFQVSVTDP</sequence>
<dbReference type="AlphaFoldDB" id="A0A8C3YIZ5"/>
<organism evidence="3 4">
    <name type="scientific">Catagonus wagneri</name>
    <name type="common">Chacoan peccary</name>
    <dbReference type="NCBI Taxonomy" id="51154"/>
    <lineage>
        <taxon>Eukaryota</taxon>
        <taxon>Metazoa</taxon>
        <taxon>Chordata</taxon>
        <taxon>Craniata</taxon>
        <taxon>Vertebrata</taxon>
        <taxon>Euteleostomi</taxon>
        <taxon>Mammalia</taxon>
        <taxon>Eutheria</taxon>
        <taxon>Laurasiatheria</taxon>
        <taxon>Artiodactyla</taxon>
        <taxon>Suina</taxon>
        <taxon>Tayassuidae</taxon>
        <taxon>Catagonus</taxon>
    </lineage>
</organism>
<dbReference type="GeneTree" id="ENSGT00460000041648"/>
<keyword evidence="4" id="KW-1185">Reference proteome</keyword>
<dbReference type="Proteomes" id="UP000694540">
    <property type="component" value="Unplaced"/>
</dbReference>
<evidence type="ECO:0000313" key="4">
    <source>
        <dbReference type="Proteomes" id="UP000694540"/>
    </source>
</evidence>
<keyword evidence="2" id="KW-0809">Transit peptide</keyword>
<protein>
    <recommendedName>
        <fullName evidence="5">Mitochondrial transcription termination factor 4</fullName>
    </recommendedName>
</protein>
<evidence type="ECO:0008006" key="5">
    <source>
        <dbReference type="Google" id="ProtNLM"/>
    </source>
</evidence>
<reference evidence="3" key="2">
    <citation type="submission" date="2025-09" db="UniProtKB">
        <authorList>
            <consortium name="Ensembl"/>
        </authorList>
    </citation>
    <scope>IDENTIFICATION</scope>
</reference>
<evidence type="ECO:0000256" key="1">
    <source>
        <dbReference type="ARBA" id="ARBA00007692"/>
    </source>
</evidence>
<comment type="similarity">
    <text evidence="1">Belongs to the mTERF family.</text>
</comment>
<proteinExistence type="inferred from homology"/>
<dbReference type="Ensembl" id="ENSCWAT00000017006.1">
    <property type="protein sequence ID" value="ENSCWAP00000015664.1"/>
    <property type="gene ID" value="ENSCWAG00000012181.1"/>
</dbReference>
<dbReference type="InterPro" id="IPR038538">
    <property type="entry name" value="MTERF_sf"/>
</dbReference>
<dbReference type="GO" id="GO:0003676">
    <property type="term" value="F:nucleic acid binding"/>
    <property type="evidence" value="ECO:0007669"/>
    <property type="project" value="InterPro"/>
</dbReference>
<dbReference type="Gene3D" id="1.25.70.10">
    <property type="entry name" value="Transcription termination factor 3, mitochondrial"/>
    <property type="match status" value="1"/>
</dbReference>
<dbReference type="InterPro" id="IPR003690">
    <property type="entry name" value="MTERF"/>
</dbReference>
<evidence type="ECO:0000256" key="2">
    <source>
        <dbReference type="ARBA" id="ARBA00022946"/>
    </source>
</evidence>